<evidence type="ECO:0000256" key="1">
    <source>
        <dbReference type="RuleBase" id="RU003494"/>
    </source>
</evidence>
<dbReference type="CDD" id="cd03188">
    <property type="entry name" value="GST_C_Beta"/>
    <property type="match status" value="1"/>
</dbReference>
<dbReference type="AlphaFoldDB" id="A0AAW5QX70"/>
<dbReference type="InterPro" id="IPR036249">
    <property type="entry name" value="Thioredoxin-like_sf"/>
</dbReference>
<feature type="domain" description="GST C-terminal" evidence="3">
    <location>
        <begin position="86"/>
        <end position="203"/>
    </location>
</feature>
<comment type="caution">
    <text evidence="4">The sequence shown here is derived from an EMBL/GenBank/DDBJ whole genome shotgun (WGS) entry which is preliminary data.</text>
</comment>
<accession>A0AAW5QX70</accession>
<evidence type="ECO:0000259" key="2">
    <source>
        <dbReference type="PROSITE" id="PS50404"/>
    </source>
</evidence>
<dbReference type="SUPFAM" id="SSF52833">
    <property type="entry name" value="Thioredoxin-like"/>
    <property type="match status" value="1"/>
</dbReference>
<dbReference type="Pfam" id="PF02798">
    <property type="entry name" value="GST_N"/>
    <property type="match status" value="1"/>
</dbReference>
<dbReference type="InterPro" id="IPR004046">
    <property type="entry name" value="GST_C"/>
</dbReference>
<dbReference type="InterPro" id="IPR040079">
    <property type="entry name" value="Glutathione_S-Trfase"/>
</dbReference>
<feature type="domain" description="GST N-terminal" evidence="2">
    <location>
        <begin position="1"/>
        <end position="81"/>
    </location>
</feature>
<dbReference type="RefSeq" id="WP_261615691.1">
    <property type="nucleotide sequence ID" value="NZ_JALIDZ010000004.1"/>
</dbReference>
<dbReference type="SUPFAM" id="SSF47616">
    <property type="entry name" value="GST C-terminal domain-like"/>
    <property type="match status" value="1"/>
</dbReference>
<dbReference type="PANTHER" id="PTHR44051">
    <property type="entry name" value="GLUTATHIONE S-TRANSFERASE-RELATED"/>
    <property type="match status" value="1"/>
</dbReference>
<dbReference type="InterPro" id="IPR004045">
    <property type="entry name" value="Glutathione_S-Trfase_N"/>
</dbReference>
<dbReference type="CDD" id="cd03057">
    <property type="entry name" value="GST_N_Beta"/>
    <property type="match status" value="1"/>
</dbReference>
<dbReference type="InterPro" id="IPR036282">
    <property type="entry name" value="Glutathione-S-Trfase_C_sf"/>
</dbReference>
<dbReference type="SFLD" id="SFLDG01150">
    <property type="entry name" value="Main.1:_Beta-like"/>
    <property type="match status" value="1"/>
</dbReference>
<proteinExistence type="inferred from homology"/>
<dbReference type="Pfam" id="PF00043">
    <property type="entry name" value="GST_C"/>
    <property type="match status" value="1"/>
</dbReference>
<protein>
    <submittedName>
        <fullName evidence="4">Glutathione binding-like protein</fullName>
    </submittedName>
</protein>
<reference evidence="4 5" key="1">
    <citation type="submission" date="2022-04" db="EMBL/GenBank/DDBJ databases">
        <authorList>
            <person name="Ye Y.-Q."/>
            <person name="Du Z.-J."/>
        </authorList>
    </citation>
    <scope>NUCLEOTIDE SEQUENCE [LARGE SCALE GENOMIC DNA]</scope>
    <source>
        <strain evidence="4 5">A6E488</strain>
    </source>
</reference>
<organism evidence="4 5">
    <name type="scientific">Microbaculum marinisediminis</name>
    <dbReference type="NCBI Taxonomy" id="2931392"/>
    <lineage>
        <taxon>Bacteria</taxon>
        <taxon>Pseudomonadati</taxon>
        <taxon>Pseudomonadota</taxon>
        <taxon>Alphaproteobacteria</taxon>
        <taxon>Hyphomicrobiales</taxon>
        <taxon>Tepidamorphaceae</taxon>
        <taxon>Microbaculum</taxon>
    </lineage>
</organism>
<evidence type="ECO:0000313" key="5">
    <source>
        <dbReference type="Proteomes" id="UP001320898"/>
    </source>
</evidence>
<dbReference type="Gene3D" id="3.40.30.10">
    <property type="entry name" value="Glutaredoxin"/>
    <property type="match status" value="1"/>
</dbReference>
<evidence type="ECO:0000259" key="3">
    <source>
        <dbReference type="PROSITE" id="PS50405"/>
    </source>
</evidence>
<dbReference type="SFLD" id="SFLDS00019">
    <property type="entry name" value="Glutathione_Transferase_(cytos"/>
    <property type="match status" value="1"/>
</dbReference>
<dbReference type="PROSITE" id="PS50405">
    <property type="entry name" value="GST_CTER"/>
    <property type="match status" value="1"/>
</dbReference>
<evidence type="ECO:0000313" key="4">
    <source>
        <dbReference type="EMBL" id="MCT8972114.1"/>
    </source>
</evidence>
<gene>
    <name evidence="4" type="ORF">MUB46_09625</name>
</gene>
<keyword evidence="5" id="KW-1185">Reference proteome</keyword>
<dbReference type="Proteomes" id="UP001320898">
    <property type="component" value="Unassembled WGS sequence"/>
</dbReference>
<dbReference type="EMBL" id="JALIDZ010000004">
    <property type="protein sequence ID" value="MCT8972114.1"/>
    <property type="molecule type" value="Genomic_DNA"/>
</dbReference>
<dbReference type="PROSITE" id="PS50404">
    <property type="entry name" value="GST_NTER"/>
    <property type="match status" value="1"/>
</dbReference>
<sequence length="211" mass="23504">MDLYFSPLACSLATRIALYESGTPANYIRVDRLSKKVEDGSDYYAVNPMGQVPMLRTDSGEQLTETSAILQYVADLDEDAGLAPKSGLDRYRLQQWLNFITTELHKAVFYPLFSPDSNDGAKAFALQIADKRFDYADKYLSGRAFLLDRFTVADAYLTTVLGWTRAVGIDLDRWPALKAYASRMRARPAVARALAEEYPLYEAQAAGQGTA</sequence>
<name>A0AAW5QX70_9HYPH</name>
<dbReference type="InterPro" id="IPR010987">
    <property type="entry name" value="Glutathione-S-Trfase_C-like"/>
</dbReference>
<dbReference type="SFLD" id="SFLDG00358">
    <property type="entry name" value="Main_(cytGST)"/>
    <property type="match status" value="1"/>
</dbReference>
<dbReference type="PANTHER" id="PTHR44051:SF8">
    <property type="entry name" value="GLUTATHIONE S-TRANSFERASE GSTA"/>
    <property type="match status" value="1"/>
</dbReference>
<comment type="similarity">
    <text evidence="1">Belongs to the GST superfamily.</text>
</comment>
<dbReference type="Gene3D" id="1.20.1050.10">
    <property type="match status" value="1"/>
</dbReference>